<dbReference type="AlphaFoldDB" id="A0A1Q2D6L9"/>
<feature type="transmembrane region" description="Helical" evidence="1">
    <location>
        <begin position="70"/>
        <end position="88"/>
    </location>
</feature>
<keyword evidence="3" id="KW-1185">Reference proteome</keyword>
<dbReference type="STRING" id="633807.BW732_07005"/>
<feature type="transmembrane region" description="Helical" evidence="1">
    <location>
        <begin position="94"/>
        <end position="115"/>
    </location>
</feature>
<accession>A0A1Q2D6L9</accession>
<organism evidence="2 3">
    <name type="scientific">Vagococcus penaei</name>
    <dbReference type="NCBI Taxonomy" id="633807"/>
    <lineage>
        <taxon>Bacteria</taxon>
        <taxon>Bacillati</taxon>
        <taxon>Bacillota</taxon>
        <taxon>Bacilli</taxon>
        <taxon>Lactobacillales</taxon>
        <taxon>Enterococcaceae</taxon>
        <taxon>Vagococcus</taxon>
    </lineage>
</organism>
<sequence>MVKTRELTLTAIFLSIILLFAFTPLGFINFGVIKATLIHVPVIIGAIVLGPRVGAFLGLAFGLISMLNSAINPGPLSFVFSPFIPIIGTDHGSLWAIVIAFVPRILVGIIPYYVYKLLKTRLPKMKTSLSLLIAGICGSLTNTLLVMNFIYFLFNPAYSQLNEGLVGGNLYKLVLTVIITNGIPEAIIAGLATSAVASVLIKLTQRNRT</sequence>
<proteinExistence type="predicted"/>
<protein>
    <submittedName>
        <fullName evidence="2">ECF transporter S component</fullName>
    </submittedName>
</protein>
<feature type="transmembrane region" description="Helical" evidence="1">
    <location>
        <begin position="38"/>
        <end position="63"/>
    </location>
</feature>
<keyword evidence="1" id="KW-0472">Membrane</keyword>
<evidence type="ECO:0000313" key="2">
    <source>
        <dbReference type="EMBL" id="AQP53984.1"/>
    </source>
</evidence>
<dbReference type="EMBL" id="CP019609">
    <property type="protein sequence ID" value="AQP53984.1"/>
    <property type="molecule type" value="Genomic_DNA"/>
</dbReference>
<reference evidence="2 3" key="1">
    <citation type="journal article" date="2010" name="Int. J. Syst. Evol. Microbiol.">
        <title>Vagococcus penaei sp. nov., isolated from spoilage microbiota of cooked shrimp (Penaeus vannamei).</title>
        <authorList>
            <person name="Jaffres E."/>
            <person name="Prevost H."/>
            <person name="Rossero A."/>
            <person name="Joffraud J.J."/>
            <person name="Dousset X."/>
        </authorList>
    </citation>
    <scope>NUCLEOTIDE SEQUENCE [LARGE SCALE GENOMIC DNA]</scope>
    <source>
        <strain evidence="2 3">CD276</strain>
    </source>
</reference>
<evidence type="ECO:0000256" key="1">
    <source>
        <dbReference type="SAM" id="Phobius"/>
    </source>
</evidence>
<feature type="transmembrane region" description="Helical" evidence="1">
    <location>
        <begin position="7"/>
        <end position="32"/>
    </location>
</feature>
<dbReference type="Pfam" id="PF12822">
    <property type="entry name" value="ECF_trnsprt"/>
    <property type="match status" value="1"/>
</dbReference>
<gene>
    <name evidence="2" type="ORF">BW732_07005</name>
</gene>
<dbReference type="GO" id="GO:0022857">
    <property type="term" value="F:transmembrane transporter activity"/>
    <property type="evidence" value="ECO:0007669"/>
    <property type="project" value="InterPro"/>
</dbReference>
<feature type="transmembrane region" description="Helical" evidence="1">
    <location>
        <begin position="127"/>
        <end position="154"/>
    </location>
</feature>
<dbReference type="InterPro" id="IPR024529">
    <property type="entry name" value="ECF_trnsprt_substrate-spec"/>
</dbReference>
<name>A0A1Q2D6L9_9ENTE</name>
<evidence type="ECO:0000313" key="3">
    <source>
        <dbReference type="Proteomes" id="UP000188246"/>
    </source>
</evidence>
<dbReference type="RefSeq" id="WP_077276064.1">
    <property type="nucleotide sequence ID" value="NZ_CP019609.1"/>
</dbReference>
<keyword evidence="1" id="KW-0812">Transmembrane</keyword>
<keyword evidence="1" id="KW-1133">Transmembrane helix</keyword>
<dbReference type="KEGG" id="vpi:BW732_07005"/>
<dbReference type="Proteomes" id="UP000188246">
    <property type="component" value="Chromosome"/>
</dbReference>
<dbReference type="Gene3D" id="1.10.1760.20">
    <property type="match status" value="1"/>
</dbReference>
<feature type="transmembrane region" description="Helical" evidence="1">
    <location>
        <begin position="174"/>
        <end position="201"/>
    </location>
</feature>